<keyword evidence="4" id="KW-1185">Reference proteome</keyword>
<name>A0AAD4SCY2_9MAGN</name>
<feature type="domain" description="Bet v I/Major latex protein" evidence="2">
    <location>
        <begin position="9"/>
        <end position="241"/>
    </location>
</feature>
<dbReference type="Gene3D" id="3.30.530.20">
    <property type="match status" value="1"/>
</dbReference>
<comment type="caution">
    <text evidence="3">The sequence shown here is derived from an EMBL/GenBank/DDBJ whole genome shotgun (WGS) entry which is preliminary data.</text>
</comment>
<evidence type="ECO:0000259" key="2">
    <source>
        <dbReference type="SMART" id="SM01037"/>
    </source>
</evidence>
<comment type="similarity">
    <text evidence="1">Belongs to the MLP family.</text>
</comment>
<dbReference type="PANTHER" id="PTHR31338:SF16">
    <property type="entry name" value="POLYKETIDE CYCLASE_DEHYDRASE AND LIPID TRANSPORT SUPERFAMILY PROTEIN"/>
    <property type="match status" value="1"/>
</dbReference>
<dbReference type="EMBL" id="JAJJMB010011750">
    <property type="protein sequence ID" value="KAI3899996.1"/>
    <property type="molecule type" value="Genomic_DNA"/>
</dbReference>
<evidence type="ECO:0000313" key="4">
    <source>
        <dbReference type="Proteomes" id="UP001202328"/>
    </source>
</evidence>
<organism evidence="3 4">
    <name type="scientific">Papaver atlanticum</name>
    <dbReference type="NCBI Taxonomy" id="357466"/>
    <lineage>
        <taxon>Eukaryota</taxon>
        <taxon>Viridiplantae</taxon>
        <taxon>Streptophyta</taxon>
        <taxon>Embryophyta</taxon>
        <taxon>Tracheophyta</taxon>
        <taxon>Spermatophyta</taxon>
        <taxon>Magnoliopsida</taxon>
        <taxon>Ranunculales</taxon>
        <taxon>Papaveraceae</taxon>
        <taxon>Papaveroideae</taxon>
        <taxon>Papaver</taxon>
    </lineage>
</organism>
<dbReference type="GO" id="GO:0006952">
    <property type="term" value="P:defense response"/>
    <property type="evidence" value="ECO:0007669"/>
    <property type="project" value="InterPro"/>
</dbReference>
<accession>A0AAD4SCY2</accession>
<dbReference type="InterPro" id="IPR052006">
    <property type="entry name" value="MLP-like"/>
</dbReference>
<dbReference type="SUPFAM" id="SSF55961">
    <property type="entry name" value="Bet v1-like"/>
    <property type="match status" value="2"/>
</dbReference>
<dbReference type="InterPro" id="IPR000916">
    <property type="entry name" value="Bet_v_I/MLP"/>
</dbReference>
<protein>
    <recommendedName>
        <fullName evidence="2">Bet v I/Major latex protein domain-containing protein</fullName>
    </recommendedName>
</protein>
<proteinExistence type="inferred from homology"/>
<dbReference type="InterPro" id="IPR023393">
    <property type="entry name" value="START-like_dom_sf"/>
</dbReference>
<evidence type="ECO:0000313" key="3">
    <source>
        <dbReference type="EMBL" id="KAI3899996.1"/>
    </source>
</evidence>
<dbReference type="Proteomes" id="UP001202328">
    <property type="component" value="Unassembled WGS sequence"/>
</dbReference>
<dbReference type="PANTHER" id="PTHR31338">
    <property type="entry name" value="POLYKETIDE CYCLASE/DEHYDRASE AND LIPID TRANSPORT SUPERFAMILY PROTEIN"/>
    <property type="match status" value="1"/>
</dbReference>
<sequence>MANGHSTSCLVGKLVTELEVNYNADKYYQIFKNHEEVSRAIPHIYRSIKVLEGHGKTSGCNKEWCYIHEGKTLILKECTTYNDETRMICHSVVGGDIVNDYKMFNATLLVKGNFSSQVIAIAQPPQPAPIRHSSLCRLAHKSHVSLSKLAEKSHLSFSKRDHKHHFSLKPILHNLAGCDCDARMQDFSPPVPRYVAPSFHGNTVMWIIDYEKMNKDSPVPVSYLAFFHRIILDLNSHFCAYG</sequence>
<gene>
    <name evidence="3" type="ORF">MKW98_000896</name>
</gene>
<reference evidence="3" key="1">
    <citation type="submission" date="2022-04" db="EMBL/GenBank/DDBJ databases">
        <title>A functionally conserved STORR gene fusion in Papaver species that diverged 16.8 million years ago.</title>
        <authorList>
            <person name="Catania T."/>
        </authorList>
    </citation>
    <scope>NUCLEOTIDE SEQUENCE</scope>
    <source>
        <strain evidence="3">S-188037</strain>
    </source>
</reference>
<dbReference type="Pfam" id="PF00407">
    <property type="entry name" value="Bet_v_1"/>
    <property type="match status" value="1"/>
</dbReference>
<dbReference type="AlphaFoldDB" id="A0AAD4SCY2"/>
<dbReference type="SMART" id="SM01037">
    <property type="entry name" value="Bet_v_1"/>
    <property type="match status" value="1"/>
</dbReference>
<evidence type="ECO:0000256" key="1">
    <source>
        <dbReference type="ARBA" id="ARBA00038242"/>
    </source>
</evidence>